<accession>A0A7H9AR20</accession>
<dbReference type="Pfam" id="PF12833">
    <property type="entry name" value="HTH_18"/>
    <property type="match status" value="1"/>
</dbReference>
<evidence type="ECO:0000256" key="2">
    <source>
        <dbReference type="ARBA" id="ARBA00023125"/>
    </source>
</evidence>
<feature type="domain" description="HTH araC/xylS-type" evidence="5">
    <location>
        <begin position="502"/>
        <end position="603"/>
    </location>
</feature>
<dbReference type="EMBL" id="CP058595">
    <property type="protein sequence ID" value="QLG45872.1"/>
    <property type="molecule type" value="Genomic_DNA"/>
</dbReference>
<dbReference type="InterPro" id="IPR019734">
    <property type="entry name" value="TPR_rpt"/>
</dbReference>
<evidence type="ECO:0000313" key="7">
    <source>
        <dbReference type="Proteomes" id="UP000509302"/>
    </source>
</evidence>
<dbReference type="RefSeq" id="WP_179242159.1">
    <property type="nucleotide sequence ID" value="NZ_CP058595.1"/>
</dbReference>
<feature type="repeat" description="TPR" evidence="4">
    <location>
        <begin position="274"/>
        <end position="307"/>
    </location>
</feature>
<dbReference type="GO" id="GO:0043565">
    <property type="term" value="F:sequence-specific DNA binding"/>
    <property type="evidence" value="ECO:0007669"/>
    <property type="project" value="InterPro"/>
</dbReference>
<dbReference type="PROSITE" id="PS50005">
    <property type="entry name" value="TPR"/>
    <property type="match status" value="2"/>
</dbReference>
<protein>
    <submittedName>
        <fullName evidence="6">Helix-turn-helix domain-containing protein</fullName>
    </submittedName>
</protein>
<evidence type="ECO:0000313" key="6">
    <source>
        <dbReference type="EMBL" id="QLG45872.1"/>
    </source>
</evidence>
<dbReference type="InterPro" id="IPR011990">
    <property type="entry name" value="TPR-like_helical_dom_sf"/>
</dbReference>
<evidence type="ECO:0000256" key="4">
    <source>
        <dbReference type="PROSITE-ProRule" id="PRU00339"/>
    </source>
</evidence>
<evidence type="ECO:0000256" key="1">
    <source>
        <dbReference type="ARBA" id="ARBA00023015"/>
    </source>
</evidence>
<dbReference type="SMART" id="SM00028">
    <property type="entry name" value="TPR"/>
    <property type="match status" value="3"/>
</dbReference>
<dbReference type="PROSITE" id="PS01124">
    <property type="entry name" value="HTH_ARAC_FAMILY_2"/>
    <property type="match status" value="1"/>
</dbReference>
<dbReference type="InterPro" id="IPR009057">
    <property type="entry name" value="Homeodomain-like_sf"/>
</dbReference>
<name>A0A7H9AR20_9FLAO</name>
<feature type="repeat" description="TPR" evidence="4">
    <location>
        <begin position="308"/>
        <end position="341"/>
    </location>
</feature>
<dbReference type="AlphaFoldDB" id="A0A7H9AR20"/>
<dbReference type="InterPro" id="IPR018060">
    <property type="entry name" value="HTH_AraC"/>
</dbReference>
<keyword evidence="4" id="KW-0802">TPR repeat</keyword>
<keyword evidence="2" id="KW-0238">DNA-binding</keyword>
<gene>
    <name evidence="6" type="ORF">HYG79_11105</name>
</gene>
<evidence type="ECO:0000256" key="3">
    <source>
        <dbReference type="ARBA" id="ARBA00023163"/>
    </source>
</evidence>
<reference evidence="6 7" key="1">
    <citation type="journal article" date="2006" name="Int. J. Syst. Evol. Microbiol.">
        <title>Costertonia aggregata gen. nov., sp. nov., a mesophilic marine bacterium of the family Flavobacteriaceae, isolated from a mature biofilm.</title>
        <authorList>
            <person name="Kwon K.K."/>
            <person name="Lee Y.K."/>
            <person name="Lee H.K."/>
        </authorList>
    </citation>
    <scope>NUCLEOTIDE SEQUENCE [LARGE SCALE GENOMIC DNA]</scope>
    <source>
        <strain evidence="6 7">KCCM 42265</strain>
    </source>
</reference>
<dbReference type="GO" id="GO:0003700">
    <property type="term" value="F:DNA-binding transcription factor activity"/>
    <property type="evidence" value="ECO:0007669"/>
    <property type="project" value="InterPro"/>
</dbReference>
<keyword evidence="7" id="KW-1185">Reference proteome</keyword>
<dbReference type="SMART" id="SM00342">
    <property type="entry name" value="HTH_ARAC"/>
    <property type="match status" value="1"/>
</dbReference>
<organism evidence="6 7">
    <name type="scientific">Costertonia aggregata</name>
    <dbReference type="NCBI Taxonomy" id="343403"/>
    <lineage>
        <taxon>Bacteria</taxon>
        <taxon>Pseudomonadati</taxon>
        <taxon>Bacteroidota</taxon>
        <taxon>Flavobacteriia</taxon>
        <taxon>Flavobacteriales</taxon>
        <taxon>Flavobacteriaceae</taxon>
        <taxon>Costertonia</taxon>
    </lineage>
</organism>
<evidence type="ECO:0000259" key="5">
    <source>
        <dbReference type="PROSITE" id="PS01124"/>
    </source>
</evidence>
<dbReference type="Gene3D" id="1.10.10.60">
    <property type="entry name" value="Homeodomain-like"/>
    <property type="match status" value="2"/>
</dbReference>
<dbReference type="SUPFAM" id="SSF48452">
    <property type="entry name" value="TPR-like"/>
    <property type="match status" value="2"/>
</dbReference>
<dbReference type="Gene3D" id="1.25.40.10">
    <property type="entry name" value="Tetratricopeptide repeat domain"/>
    <property type="match status" value="2"/>
</dbReference>
<proteinExistence type="predicted"/>
<sequence>MKKLNPTSSNISSTDKSIAVLPFVNMSNSIDNEYFCDGLTEEIINALAKIKELSVTSRTSSFYFKNKKVTSQEIREQLGVSVFIEGSIRVLKDTMRITVQMIDALNDFHFWSETFDRNPEDVFAIQDEVSLFIAEKLREHIGHIEIEDKLIEPIDVPIHIYREYLKGRYYLMKMGYENTVKAISIFESIIQKAPNFPNAYIDINHGYTYMGAMGLMPAFEGFQKAQPFLKKGLELNPNLYRSQLNLSWIECWQNWNLKKAYLHANKALEIQPADEIYLTISNYLTVEGKLNSAHNYIDKALELDPFSAMNIHYKGFLLYLQEDYNAAMPYFQKALALNPILPFPPLYIGECLLFTNRNQEALSYYKALNGVSINDLTQLGGITMCYAKMGDIEKCNEKIRELESYLTSEKMDKAFNFLILVNVLLGNYNQALECIEQAFENHLPLILLLNTEPILKPIKNLERFKKLMVQAIPDNNNYKSQKKYKQILLSDDEIERHGNALKKIMKEHKLYLNPDVSLKDLASYLELPTNYVSQLLSLGFQKNFSEFINTYRVEEFKQRVILEENKGLTIMAVAYDSGFNSKTVFNTFFKKIEGTTPNSYLRMNRRN</sequence>
<dbReference type="KEGG" id="cagg:HYG79_11105"/>
<dbReference type="SUPFAM" id="SSF46689">
    <property type="entry name" value="Homeodomain-like"/>
    <property type="match status" value="1"/>
</dbReference>
<dbReference type="Pfam" id="PF13181">
    <property type="entry name" value="TPR_8"/>
    <property type="match status" value="1"/>
</dbReference>
<keyword evidence="3" id="KW-0804">Transcription</keyword>
<keyword evidence="1" id="KW-0805">Transcription regulation</keyword>
<dbReference type="PANTHER" id="PTHR43280:SF29">
    <property type="entry name" value="ARAC-FAMILY TRANSCRIPTIONAL REGULATOR"/>
    <property type="match status" value="1"/>
</dbReference>
<dbReference type="PANTHER" id="PTHR43280">
    <property type="entry name" value="ARAC-FAMILY TRANSCRIPTIONAL REGULATOR"/>
    <property type="match status" value="1"/>
</dbReference>
<dbReference type="Proteomes" id="UP000509302">
    <property type="component" value="Chromosome"/>
</dbReference>